<gene>
    <name evidence="1" type="ordered locus">Igni_1283</name>
</gene>
<evidence type="ECO:0000313" key="2">
    <source>
        <dbReference type="Proteomes" id="UP000000262"/>
    </source>
</evidence>
<dbReference type="STRING" id="453591.Igni_1283"/>
<name>A8AC07_IGNH4</name>
<sequence>MKGSMKLTLFTKDALDLTKVVGEMVRKGFWTAKVVPAEGGFEILSPEPGLIGAKVVDDQVSYKLYASNEGSSLTLFGDLDRPFLKVAELVGLLAAGGCGEECITAAELTASVSAEGFCSFGQIELERVGTLSVSGLVARKEGEVVSVVPLNENSYLMVYTVKGDWNTVKSRALSLHALLPQTLEVVKRWTCQQ</sequence>
<dbReference type="Proteomes" id="UP000000262">
    <property type="component" value="Chromosome"/>
</dbReference>
<keyword evidence="2" id="KW-1185">Reference proteome</keyword>
<dbReference type="EMBL" id="CP000816">
    <property type="protein sequence ID" value="ABU82459.1"/>
    <property type="molecule type" value="Genomic_DNA"/>
</dbReference>
<protein>
    <submittedName>
        <fullName evidence="1">Uncharacterized protein</fullName>
    </submittedName>
</protein>
<organism evidence="1 2">
    <name type="scientific">Ignicoccus hospitalis (strain KIN4/I / DSM 18386 / JCM 14125)</name>
    <dbReference type="NCBI Taxonomy" id="453591"/>
    <lineage>
        <taxon>Archaea</taxon>
        <taxon>Thermoproteota</taxon>
        <taxon>Thermoprotei</taxon>
        <taxon>Desulfurococcales</taxon>
        <taxon>Desulfurococcaceae</taxon>
        <taxon>Ignicoccus</taxon>
    </lineage>
</organism>
<dbReference type="AlphaFoldDB" id="A8AC07"/>
<accession>A8AC07</accession>
<dbReference type="HOGENOM" id="CLU_1405967_0_0_2"/>
<evidence type="ECO:0000313" key="1">
    <source>
        <dbReference type="EMBL" id="ABU82459.1"/>
    </source>
</evidence>
<reference evidence="1 2" key="1">
    <citation type="journal article" date="2008" name="Genome Biol.">
        <title>A genomic analysis of the archaeal system Ignicoccus hospitalis-Nanoarchaeum equitans.</title>
        <authorList>
            <person name="Podar M."/>
            <person name="Anderson I."/>
            <person name="Makarova K.S."/>
            <person name="Elkins J.G."/>
            <person name="Ivanova N."/>
            <person name="Wall M.A."/>
            <person name="Lykidis A."/>
            <person name="Mavromatis K."/>
            <person name="Sun H."/>
            <person name="Hudson M.E."/>
            <person name="Chen W."/>
            <person name="Deciu C."/>
            <person name="Hutchison D."/>
            <person name="Eads J.R."/>
            <person name="Anderson A."/>
            <person name="Fernandes F."/>
            <person name="Szeto E."/>
            <person name="Lapidus A."/>
            <person name="Kyrpides N.C."/>
            <person name="Saier M.H.Jr."/>
            <person name="Richardson P.M."/>
            <person name="Rachel R."/>
            <person name="Huber H."/>
            <person name="Eisen J.A."/>
            <person name="Koonin E.V."/>
            <person name="Keller M."/>
            <person name="Stetter K.O."/>
        </authorList>
    </citation>
    <scope>NUCLEOTIDE SEQUENCE [LARGE SCALE GENOMIC DNA]</scope>
    <source>
        <strain evidence="2">KIN4/I / DSM 18386 / JCM 14125</strain>
    </source>
</reference>
<proteinExistence type="predicted"/>
<dbReference type="eggNOG" id="arCOG06057">
    <property type="taxonomic scope" value="Archaea"/>
</dbReference>
<dbReference type="KEGG" id="iho:Igni_1283"/>